<evidence type="ECO:0000313" key="1">
    <source>
        <dbReference type="EMBL" id="RKH63282.1"/>
    </source>
</evidence>
<gene>
    <name evidence="1" type="ORF">D7X96_28110</name>
</gene>
<dbReference type="OrthoDB" id="5505665at2"/>
<dbReference type="AlphaFoldDB" id="A0A3A8QEK8"/>
<evidence type="ECO:0000313" key="2">
    <source>
        <dbReference type="Proteomes" id="UP000282656"/>
    </source>
</evidence>
<dbReference type="EMBL" id="RAWM01000099">
    <property type="protein sequence ID" value="RKH63282.1"/>
    <property type="molecule type" value="Genomic_DNA"/>
</dbReference>
<dbReference type="RefSeq" id="WP_121771158.1">
    <property type="nucleotide sequence ID" value="NZ_RAWM01000099.1"/>
</dbReference>
<organism evidence="1 2">
    <name type="scientific">Corallococcus interemptor</name>
    <dbReference type="NCBI Taxonomy" id="2316720"/>
    <lineage>
        <taxon>Bacteria</taxon>
        <taxon>Pseudomonadati</taxon>
        <taxon>Myxococcota</taxon>
        <taxon>Myxococcia</taxon>
        <taxon>Myxococcales</taxon>
        <taxon>Cystobacterineae</taxon>
        <taxon>Myxococcaceae</taxon>
        <taxon>Corallococcus</taxon>
    </lineage>
</organism>
<sequence>MGASGPGAAGTLVCKIELDKKGGITVQVENGDDQITQTIVMDGTSITITVKGQQETSTIVQKQDSIVVTVKDLTFDTDTITMKSKGVSKWTSQDTLTVESTKDMTLKTSAKLTQTATSDAKLSSSANVNIEATSKLAMKGNMGAEMVTSGGEAKVDGVTLKLAGKSQAEMTGAMTKVAGTGKLDLESSGMANLKGSITSVGGTLVKLG</sequence>
<keyword evidence="2" id="KW-1185">Reference proteome</keyword>
<proteinExistence type="predicted"/>
<accession>A0A3A8QEK8</accession>
<name>A0A3A8QEK8_9BACT</name>
<comment type="caution">
    <text evidence="1">The sequence shown here is derived from an EMBL/GenBank/DDBJ whole genome shotgun (WGS) entry which is preliminary data.</text>
</comment>
<protein>
    <submittedName>
        <fullName evidence="1">Uncharacterized protein</fullName>
    </submittedName>
</protein>
<reference evidence="2" key="1">
    <citation type="submission" date="2018-09" db="EMBL/GenBank/DDBJ databases">
        <authorList>
            <person name="Livingstone P.G."/>
            <person name="Whitworth D.E."/>
        </authorList>
    </citation>
    <scope>NUCLEOTIDE SEQUENCE [LARGE SCALE GENOMIC DNA]</scope>
    <source>
        <strain evidence="2">AB047A</strain>
    </source>
</reference>
<dbReference type="Proteomes" id="UP000282656">
    <property type="component" value="Unassembled WGS sequence"/>
</dbReference>